<dbReference type="EMBL" id="JAUYVI010000009">
    <property type="protein sequence ID" value="MDQ7251029.1"/>
    <property type="molecule type" value="Genomic_DNA"/>
</dbReference>
<evidence type="ECO:0000313" key="1">
    <source>
        <dbReference type="EMBL" id="MDQ7251029.1"/>
    </source>
</evidence>
<keyword evidence="2" id="KW-1185">Reference proteome</keyword>
<name>A0ABU0YTJ8_9PROT</name>
<comment type="caution">
    <text evidence="1">The sequence shown here is derived from an EMBL/GenBank/DDBJ whole genome shotgun (WGS) entry which is preliminary data.</text>
</comment>
<organism evidence="1 2">
    <name type="scientific">Dongia sedimenti</name>
    <dbReference type="NCBI Taxonomy" id="3064282"/>
    <lineage>
        <taxon>Bacteria</taxon>
        <taxon>Pseudomonadati</taxon>
        <taxon>Pseudomonadota</taxon>
        <taxon>Alphaproteobacteria</taxon>
        <taxon>Rhodospirillales</taxon>
        <taxon>Dongiaceae</taxon>
        <taxon>Dongia</taxon>
    </lineage>
</organism>
<dbReference type="Proteomes" id="UP001230156">
    <property type="component" value="Unassembled WGS sequence"/>
</dbReference>
<evidence type="ECO:0000313" key="2">
    <source>
        <dbReference type="Proteomes" id="UP001230156"/>
    </source>
</evidence>
<protein>
    <submittedName>
        <fullName evidence="1">Uncharacterized protein</fullName>
    </submittedName>
</protein>
<reference evidence="2" key="1">
    <citation type="submission" date="2023-08" db="EMBL/GenBank/DDBJ databases">
        <title>Rhodospirillaceae gen. nov., a novel taxon isolated from the Yangtze River Yuezi River estuary sludge.</title>
        <authorList>
            <person name="Ruan L."/>
        </authorList>
    </citation>
    <scope>NUCLEOTIDE SEQUENCE [LARGE SCALE GENOMIC DNA]</scope>
    <source>
        <strain evidence="2">R-7</strain>
    </source>
</reference>
<dbReference type="RefSeq" id="WP_379960994.1">
    <property type="nucleotide sequence ID" value="NZ_JAUYVI010000009.1"/>
</dbReference>
<gene>
    <name evidence="1" type="ORF">Q8A70_25305</name>
</gene>
<accession>A0ABU0YTJ8</accession>
<proteinExistence type="predicted"/>
<sequence length="112" mass="11989">MAKVKKFAFNCRGFEIVAAADGLLIPGTRAAGTLKASTIPPMDLNDCAGTYTMKASSAGSVLFKGPVRVLWGDHDKEPDPFLCFRCDDTEAVVGALKVHNGEDVLLEFRLDG</sequence>